<evidence type="ECO:0000313" key="3">
    <source>
        <dbReference type="Proteomes" id="UP000770015"/>
    </source>
</evidence>
<dbReference type="PANTHER" id="PTHR10039">
    <property type="entry name" value="AMELOGENIN"/>
    <property type="match status" value="1"/>
</dbReference>
<dbReference type="PANTHER" id="PTHR10039:SF5">
    <property type="entry name" value="NACHT DOMAIN-CONTAINING PROTEIN"/>
    <property type="match status" value="1"/>
</dbReference>
<organism evidence="2 3">
    <name type="scientific">Plectosphaerella plurivora</name>
    <dbReference type="NCBI Taxonomy" id="936078"/>
    <lineage>
        <taxon>Eukaryota</taxon>
        <taxon>Fungi</taxon>
        <taxon>Dikarya</taxon>
        <taxon>Ascomycota</taxon>
        <taxon>Pezizomycotina</taxon>
        <taxon>Sordariomycetes</taxon>
        <taxon>Hypocreomycetidae</taxon>
        <taxon>Glomerellales</taxon>
        <taxon>Plectosphaerellaceae</taxon>
        <taxon>Plectosphaerella</taxon>
    </lineage>
</organism>
<dbReference type="AlphaFoldDB" id="A0A9P8VMG2"/>
<protein>
    <submittedName>
        <fullName evidence="2">Uncharacterized protein</fullName>
    </submittedName>
</protein>
<name>A0A9P8VMG2_9PEZI</name>
<sequence>MPRIEIHRHTEEDIRQHAWSLLRQNDRFNYQSEKEVKASLEKLLDYIGRNAKGVFLWANSIASLANDELNKYESAEDLHLKMEKLPNTMVDLYHRLLEQVDPTLRLKAYIALEIVLRLGKPTLETVFHSVQETEIWLEETTGTRPITRKPFSSNVSQEDLQLFRGQLVVSCRGMLQFSEDEASGYESDSVYEESDHGSFIIQRSWVNRGRDHSRQNVSLVHASAKEFLTHLDFHGILFPQDSLRKPIGNGHGYYLLYARSWLNSMARQEINRDLDCMEIVLDQALELNATMTAEDANVFFRILDGVDDTASPDEDNLVLAEKVFCASGQFPHTSWLWLLEAGAKITRFMVGAKGSFRPWIMNHGTPTWTVKEAQESGENDVQLNQRAGICDDIGPNRRRHDAWDILRLPEFRRREWYTEEAAEAAEEMEPGWFVAEDDPAGDSLVVTD</sequence>
<feature type="region of interest" description="Disordered" evidence="1">
    <location>
        <begin position="427"/>
        <end position="448"/>
    </location>
</feature>
<evidence type="ECO:0000313" key="2">
    <source>
        <dbReference type="EMBL" id="KAH6697152.1"/>
    </source>
</evidence>
<evidence type="ECO:0000256" key="1">
    <source>
        <dbReference type="SAM" id="MobiDB-lite"/>
    </source>
</evidence>
<feature type="compositionally biased region" description="Acidic residues" evidence="1">
    <location>
        <begin position="427"/>
        <end position="440"/>
    </location>
</feature>
<comment type="caution">
    <text evidence="2">The sequence shown here is derived from an EMBL/GenBank/DDBJ whole genome shotgun (WGS) entry which is preliminary data.</text>
</comment>
<keyword evidence="3" id="KW-1185">Reference proteome</keyword>
<reference evidence="2" key="1">
    <citation type="journal article" date="2021" name="Nat. Commun.">
        <title>Genetic determinants of endophytism in the Arabidopsis root mycobiome.</title>
        <authorList>
            <person name="Mesny F."/>
            <person name="Miyauchi S."/>
            <person name="Thiergart T."/>
            <person name="Pickel B."/>
            <person name="Atanasova L."/>
            <person name="Karlsson M."/>
            <person name="Huettel B."/>
            <person name="Barry K.W."/>
            <person name="Haridas S."/>
            <person name="Chen C."/>
            <person name="Bauer D."/>
            <person name="Andreopoulos W."/>
            <person name="Pangilinan J."/>
            <person name="LaButti K."/>
            <person name="Riley R."/>
            <person name="Lipzen A."/>
            <person name="Clum A."/>
            <person name="Drula E."/>
            <person name="Henrissat B."/>
            <person name="Kohler A."/>
            <person name="Grigoriev I.V."/>
            <person name="Martin F.M."/>
            <person name="Hacquard S."/>
        </authorList>
    </citation>
    <scope>NUCLEOTIDE SEQUENCE</scope>
    <source>
        <strain evidence="2">MPI-SDFR-AT-0117</strain>
    </source>
</reference>
<gene>
    <name evidence="2" type="ORF">F5X68DRAFT_226539</name>
</gene>
<accession>A0A9P8VMG2</accession>
<proteinExistence type="predicted"/>
<dbReference type="EMBL" id="JAGSXJ010000001">
    <property type="protein sequence ID" value="KAH6697152.1"/>
    <property type="molecule type" value="Genomic_DNA"/>
</dbReference>
<dbReference type="Proteomes" id="UP000770015">
    <property type="component" value="Unassembled WGS sequence"/>
</dbReference>
<dbReference type="OrthoDB" id="5375247at2759"/>